<dbReference type="PROSITE" id="PS00330">
    <property type="entry name" value="HEMOLYSIN_CALCIUM"/>
    <property type="match status" value="7"/>
</dbReference>
<dbReference type="Gene3D" id="2.150.10.10">
    <property type="entry name" value="Serralysin-like metalloprotease, C-terminal"/>
    <property type="match status" value="5"/>
</dbReference>
<dbReference type="OrthoDB" id="733404at2"/>
<dbReference type="GO" id="GO:0090729">
    <property type="term" value="F:toxin activity"/>
    <property type="evidence" value="ECO:0007669"/>
    <property type="project" value="UniProtKB-KW"/>
</dbReference>
<dbReference type="PANTHER" id="PTHR38340">
    <property type="entry name" value="S-LAYER PROTEIN"/>
    <property type="match status" value="1"/>
</dbReference>
<dbReference type="PANTHER" id="PTHR38340:SF1">
    <property type="entry name" value="S-LAYER PROTEIN"/>
    <property type="match status" value="1"/>
</dbReference>
<dbReference type="EMBL" id="OMOJ01000001">
    <property type="protein sequence ID" value="SPF78201.1"/>
    <property type="molecule type" value="Genomic_DNA"/>
</dbReference>
<keyword evidence="7" id="KW-0472">Membrane</keyword>
<evidence type="ECO:0000256" key="8">
    <source>
        <dbReference type="SAM" id="Coils"/>
    </source>
</evidence>
<reference evidence="10" key="1">
    <citation type="submission" date="2018-03" db="EMBL/GenBank/DDBJ databases">
        <authorList>
            <person name="Rodrigo-Torres L."/>
            <person name="Arahal R. D."/>
            <person name="Lucena T."/>
        </authorList>
    </citation>
    <scope>NUCLEOTIDE SEQUENCE [LARGE SCALE GENOMIC DNA]</scope>
    <source>
        <strain evidence="10">CECT 8871</strain>
    </source>
</reference>
<evidence type="ECO:0000256" key="3">
    <source>
        <dbReference type="ARBA" id="ARBA00022525"/>
    </source>
</evidence>
<keyword evidence="5" id="KW-0677">Repeat</keyword>
<keyword evidence="6" id="KW-0843">Virulence</keyword>
<dbReference type="PRINTS" id="PR00313">
    <property type="entry name" value="CABNDNGRPT"/>
</dbReference>
<dbReference type="GO" id="GO:0005509">
    <property type="term" value="F:calcium ion binding"/>
    <property type="evidence" value="ECO:0007669"/>
    <property type="project" value="InterPro"/>
</dbReference>
<name>A0A2R8AQ66_9RHOB</name>
<dbReference type="InterPro" id="IPR050557">
    <property type="entry name" value="RTX_toxin/Mannuronan_C5-epim"/>
</dbReference>
<evidence type="ECO:0000256" key="1">
    <source>
        <dbReference type="ARBA" id="ARBA00004370"/>
    </source>
</evidence>
<dbReference type="InterPro" id="IPR011049">
    <property type="entry name" value="Serralysin-like_metalloprot_C"/>
</dbReference>
<accession>A0A2R8AQ66</accession>
<evidence type="ECO:0000313" key="10">
    <source>
        <dbReference type="Proteomes" id="UP000244904"/>
    </source>
</evidence>
<proteinExistence type="predicted"/>
<keyword evidence="4" id="KW-0800">Toxin</keyword>
<dbReference type="Pfam" id="PF00353">
    <property type="entry name" value="HemolysinCabind"/>
    <property type="match status" value="7"/>
</dbReference>
<dbReference type="InterPro" id="IPR018511">
    <property type="entry name" value="Hemolysin-typ_Ca-bd_CS"/>
</dbReference>
<keyword evidence="3" id="KW-0964">Secreted</keyword>
<keyword evidence="10" id="KW-1185">Reference proteome</keyword>
<dbReference type="AlphaFoldDB" id="A0A2R8AQ66"/>
<sequence length="689" mass="69975">MPWTGIFSRNTSDFFRALEGYFYVENANLGFSRPIRVVSATANQIVLRDFGLLGELTINGAGLTFTLRDDLPGGVKGFPQLTGGTITSFTVRFNAELDMLTSALALANNNAERAQIQNEINKVLAETNAQLAAEAAGQTPTTNHLAANAVVVPTQAISAAQLGTAAVSSFMTGSKVPMRDYLNQFTVNFAGPGAPGGILGQGFDLVGFDGADTLTGGPGNDLFVGNGGNDTMDGGGGGVDIYEGGAGNDVYILGAGRDAVTDSGPVNEFDIISYQRATSGVQVKLEQDVTFPGTGFAAQDTFGGIEGVVGSDFNDLILGRTIVMGDLSSDFLSGGAGDDTLLGGEGSDTLVGGPGFDLLDGGGNQSTLGNAGAGDTAVYSAGPNDVHFFNSQNGLLVATPRGGVDLVTGIELFSFAGQIFTLNQLSLSNALLNIGTAQADSLGGNAGFDLLYGRDGNDTLRGEGGTDILDGGLGDDSLNGGDGVDTLSGGDGADTIVGGGGDDFIFGGDTSHDLRDVVYGGDGNDSIDGGYGNDELRGDAGDDSIEGGFGVDIVIGGDGNDVLTGSAWSDQIFGGNGNDFINGGFGFDRVNGGLGADKFYHTNAAGHGSDWIQDYNAGEGDVLFYGGGAASKADFLVQRASTASAGDARVQEVFITHKPSGNLLWALVDGDGQSSLNVLAGGQTFDLLA</sequence>
<dbReference type="RefSeq" id="WP_108884865.1">
    <property type="nucleotide sequence ID" value="NZ_OMOJ01000001.1"/>
</dbReference>
<evidence type="ECO:0000256" key="5">
    <source>
        <dbReference type="ARBA" id="ARBA00022737"/>
    </source>
</evidence>
<evidence type="ECO:0000256" key="4">
    <source>
        <dbReference type="ARBA" id="ARBA00022656"/>
    </source>
</evidence>
<evidence type="ECO:0000256" key="2">
    <source>
        <dbReference type="ARBA" id="ARBA00004613"/>
    </source>
</evidence>
<dbReference type="GO" id="GO:0016020">
    <property type="term" value="C:membrane"/>
    <property type="evidence" value="ECO:0007669"/>
    <property type="project" value="UniProtKB-SubCell"/>
</dbReference>
<organism evidence="9 10">
    <name type="scientific">Pseudoprimorskyibacter insulae</name>
    <dbReference type="NCBI Taxonomy" id="1695997"/>
    <lineage>
        <taxon>Bacteria</taxon>
        <taxon>Pseudomonadati</taxon>
        <taxon>Pseudomonadota</taxon>
        <taxon>Alphaproteobacteria</taxon>
        <taxon>Rhodobacterales</taxon>
        <taxon>Paracoccaceae</taxon>
        <taxon>Pseudoprimorskyibacter</taxon>
    </lineage>
</organism>
<dbReference type="InterPro" id="IPR003995">
    <property type="entry name" value="RTX_toxin_determinant-A"/>
</dbReference>
<dbReference type="InterPro" id="IPR001343">
    <property type="entry name" value="Hemolysn_Ca-bd"/>
</dbReference>
<comment type="subcellular location">
    <subcellularLocation>
        <location evidence="1">Membrane</location>
    </subcellularLocation>
    <subcellularLocation>
        <location evidence="2">Secreted</location>
    </subcellularLocation>
</comment>
<protein>
    <submittedName>
        <fullName evidence="9">Bifunctional hemolysin/adenylate cyclase</fullName>
    </submittedName>
</protein>
<dbReference type="PRINTS" id="PR01488">
    <property type="entry name" value="RTXTOXINA"/>
</dbReference>
<dbReference type="Proteomes" id="UP000244904">
    <property type="component" value="Unassembled WGS sequence"/>
</dbReference>
<feature type="coiled-coil region" evidence="8">
    <location>
        <begin position="97"/>
        <end position="126"/>
    </location>
</feature>
<evidence type="ECO:0000256" key="6">
    <source>
        <dbReference type="ARBA" id="ARBA00023026"/>
    </source>
</evidence>
<evidence type="ECO:0000313" key="9">
    <source>
        <dbReference type="EMBL" id="SPF78201.1"/>
    </source>
</evidence>
<dbReference type="GO" id="GO:0005576">
    <property type="term" value="C:extracellular region"/>
    <property type="evidence" value="ECO:0007669"/>
    <property type="project" value="UniProtKB-SubCell"/>
</dbReference>
<keyword evidence="8" id="KW-0175">Coiled coil</keyword>
<evidence type="ECO:0000256" key="7">
    <source>
        <dbReference type="ARBA" id="ARBA00023136"/>
    </source>
</evidence>
<gene>
    <name evidence="9" type="primary">cya_2</name>
    <name evidence="9" type="ORF">PRI8871_00794</name>
</gene>
<dbReference type="SUPFAM" id="SSF51120">
    <property type="entry name" value="beta-Roll"/>
    <property type="match status" value="3"/>
</dbReference>